<dbReference type="GO" id="GO:0046983">
    <property type="term" value="F:protein dimerization activity"/>
    <property type="evidence" value="ECO:0007669"/>
    <property type="project" value="InterPro"/>
</dbReference>
<evidence type="ECO:0000256" key="4">
    <source>
        <dbReference type="ARBA" id="ARBA00023163"/>
    </source>
</evidence>
<keyword evidence="4" id="KW-0804">Transcription</keyword>
<feature type="non-terminal residue" evidence="7">
    <location>
        <position position="231"/>
    </location>
</feature>
<reference evidence="7" key="1">
    <citation type="submission" date="2023-03" db="EMBL/GenBank/DDBJ databases">
        <title>Chromosome-scale reference genome and RAD-based genetic map of yellow starthistle (Centaurea solstitialis) reveal putative structural variation and QTLs associated with invader traits.</title>
        <authorList>
            <person name="Reatini B."/>
            <person name="Cang F.A."/>
            <person name="Jiang Q."/>
            <person name="Mckibben M.T.W."/>
            <person name="Barker M.S."/>
            <person name="Rieseberg L.H."/>
            <person name="Dlugosch K.M."/>
        </authorList>
    </citation>
    <scope>NUCLEOTIDE SEQUENCE</scope>
    <source>
        <strain evidence="7">CAN-66</strain>
        <tissue evidence="7">Leaf</tissue>
    </source>
</reference>
<comment type="caution">
    <text evidence="7">The sequence shown here is derived from an EMBL/GenBank/DDBJ whole genome shotgun (WGS) entry which is preliminary data.</text>
</comment>
<dbReference type="PROSITE" id="PS50888">
    <property type="entry name" value="BHLH"/>
    <property type="match status" value="1"/>
</dbReference>
<keyword evidence="8" id="KW-1185">Reference proteome</keyword>
<dbReference type="SMART" id="SM00353">
    <property type="entry name" value="HLH"/>
    <property type="match status" value="1"/>
</dbReference>
<evidence type="ECO:0000256" key="1">
    <source>
        <dbReference type="ARBA" id="ARBA00004123"/>
    </source>
</evidence>
<gene>
    <name evidence="7" type="ORF">OSB04_003954</name>
</gene>
<dbReference type="InterPro" id="IPR045239">
    <property type="entry name" value="bHLH95_bHLH"/>
</dbReference>
<organism evidence="7 8">
    <name type="scientific">Centaurea solstitialis</name>
    <name type="common">yellow star-thistle</name>
    <dbReference type="NCBI Taxonomy" id="347529"/>
    <lineage>
        <taxon>Eukaryota</taxon>
        <taxon>Viridiplantae</taxon>
        <taxon>Streptophyta</taxon>
        <taxon>Embryophyta</taxon>
        <taxon>Tracheophyta</taxon>
        <taxon>Spermatophyta</taxon>
        <taxon>Magnoliopsida</taxon>
        <taxon>eudicotyledons</taxon>
        <taxon>Gunneridae</taxon>
        <taxon>Pentapetalae</taxon>
        <taxon>asterids</taxon>
        <taxon>campanulids</taxon>
        <taxon>Asterales</taxon>
        <taxon>Asteraceae</taxon>
        <taxon>Carduoideae</taxon>
        <taxon>Cardueae</taxon>
        <taxon>Centaureinae</taxon>
        <taxon>Centaurea</taxon>
    </lineage>
</organism>
<comment type="subcellular location">
    <subcellularLocation>
        <location evidence="1">Nucleus</location>
    </subcellularLocation>
</comment>
<dbReference type="CDD" id="cd11393">
    <property type="entry name" value="bHLH_AtbHLH_like"/>
    <property type="match status" value="1"/>
</dbReference>
<dbReference type="InterPro" id="IPR045843">
    <property type="entry name" value="IND-like"/>
</dbReference>
<accession>A0AA38TVW7</accession>
<evidence type="ECO:0000259" key="6">
    <source>
        <dbReference type="PROSITE" id="PS50888"/>
    </source>
</evidence>
<keyword evidence="2" id="KW-0805">Transcription regulation</keyword>
<dbReference type="GO" id="GO:0005634">
    <property type="term" value="C:nucleus"/>
    <property type="evidence" value="ECO:0007669"/>
    <property type="project" value="UniProtKB-SubCell"/>
</dbReference>
<evidence type="ECO:0000313" key="8">
    <source>
        <dbReference type="Proteomes" id="UP001172457"/>
    </source>
</evidence>
<dbReference type="GO" id="GO:0000981">
    <property type="term" value="F:DNA-binding transcription factor activity, RNA polymerase II-specific"/>
    <property type="evidence" value="ECO:0007669"/>
    <property type="project" value="TreeGrafter"/>
</dbReference>
<protein>
    <recommendedName>
        <fullName evidence="6">BHLH domain-containing protein</fullName>
    </recommendedName>
</protein>
<dbReference type="PANTHER" id="PTHR16223:SF51">
    <property type="entry name" value="TRANSCRIPTION FACTOR BHLH117-RELATED"/>
    <property type="match status" value="1"/>
</dbReference>
<dbReference type="EMBL" id="JARYMX010000001">
    <property type="protein sequence ID" value="KAJ9567988.1"/>
    <property type="molecule type" value="Genomic_DNA"/>
</dbReference>
<feature type="domain" description="BHLH" evidence="6">
    <location>
        <begin position="145"/>
        <end position="226"/>
    </location>
</feature>
<proteinExistence type="predicted"/>
<dbReference type="InterPro" id="IPR036638">
    <property type="entry name" value="HLH_DNA-bd_sf"/>
</dbReference>
<dbReference type="GO" id="GO:0000978">
    <property type="term" value="F:RNA polymerase II cis-regulatory region sequence-specific DNA binding"/>
    <property type="evidence" value="ECO:0007669"/>
    <property type="project" value="TreeGrafter"/>
</dbReference>
<evidence type="ECO:0000313" key="7">
    <source>
        <dbReference type="EMBL" id="KAJ9567988.1"/>
    </source>
</evidence>
<name>A0AA38TVW7_9ASTR</name>
<evidence type="ECO:0000256" key="5">
    <source>
        <dbReference type="ARBA" id="ARBA00023242"/>
    </source>
</evidence>
<keyword evidence="5" id="KW-0539">Nucleus</keyword>
<dbReference type="Gene3D" id="4.10.280.10">
    <property type="entry name" value="Helix-loop-helix DNA-binding domain"/>
    <property type="match status" value="1"/>
</dbReference>
<evidence type="ECO:0000256" key="3">
    <source>
        <dbReference type="ARBA" id="ARBA00023125"/>
    </source>
</evidence>
<keyword evidence="3" id="KW-0238">DNA-binding</keyword>
<dbReference type="PANTHER" id="PTHR16223">
    <property type="entry name" value="TRANSCRIPTION FACTOR BHLH83-RELATED"/>
    <property type="match status" value="1"/>
</dbReference>
<dbReference type="InterPro" id="IPR011598">
    <property type="entry name" value="bHLH_dom"/>
</dbReference>
<dbReference type="AlphaFoldDB" id="A0AA38TVW7"/>
<dbReference type="SUPFAM" id="SSF47459">
    <property type="entry name" value="HLH, helix-loop-helix DNA-binding domain"/>
    <property type="match status" value="1"/>
</dbReference>
<evidence type="ECO:0000256" key="2">
    <source>
        <dbReference type="ARBA" id="ARBA00023015"/>
    </source>
</evidence>
<sequence length="231" mass="25569">MQPTGGAGAGGLSRFRSVPATWLETLLETEEEEQDVIIDPPKPIIGGSYLDPNLLLPPTPAAGIGRRQSSSPAEFLSEINNLHGHGYLSNFDDYLSSSFHGEAKPSTDPKFTTQLSGDQSALLDVEMDKLLEDSVPCRVRAKRGCATHPRSIAERVRRTRISDRIRKLQELVPNMDKVNPSDSFPLLSFNFIGFYGLRGLMCNGLTMQQTNTADMLEEAVDYVKFLQQQIQ</sequence>
<dbReference type="Pfam" id="PF00010">
    <property type="entry name" value="HLH"/>
    <property type="match status" value="1"/>
</dbReference>
<dbReference type="Proteomes" id="UP001172457">
    <property type="component" value="Chromosome 1"/>
</dbReference>